<sequence>MFRTLNLVAPPGLTSSFTNVPRSRLLDATDDLRDYVLTAQLPPLRYGPDETLLPPPDMQSPRFRLVVRPDRYQDIGMVYTLSSETWGMNVQRYTRAVVPNESISTDPMDDAFAGGSIALPSPHYNAEPWEPSGFGEPAVFSIEDIRLQAEHAPLATAWRIFHYCSTCAPDWRIEGGKINADEAQGFGVIEWISESDVAALIFGVEPWVFSERDLAHFATNDSLYSRPPIPLDDTGLSNEQKLWSLVLDRCQKKRCQTFIVTTYEHWVFGHFSQGYTNAFATKPWRGNSADPNILQCLVYVMGQSAMRVAASRLHLLE</sequence>
<keyword evidence="2" id="KW-1185">Reference proteome</keyword>
<organism evidence="1 2">
    <name type="scientific">Botryobasidium botryosum (strain FD-172 SS1)</name>
    <dbReference type="NCBI Taxonomy" id="930990"/>
    <lineage>
        <taxon>Eukaryota</taxon>
        <taxon>Fungi</taxon>
        <taxon>Dikarya</taxon>
        <taxon>Basidiomycota</taxon>
        <taxon>Agaricomycotina</taxon>
        <taxon>Agaricomycetes</taxon>
        <taxon>Cantharellales</taxon>
        <taxon>Botryobasidiaceae</taxon>
        <taxon>Botryobasidium</taxon>
    </lineage>
</organism>
<dbReference type="HOGENOM" id="CLU_048299_0_0_1"/>
<dbReference type="OrthoDB" id="2579508at2759"/>
<dbReference type="EMBL" id="KL198040">
    <property type="protein sequence ID" value="KDQ13916.1"/>
    <property type="molecule type" value="Genomic_DNA"/>
</dbReference>
<evidence type="ECO:0000313" key="2">
    <source>
        <dbReference type="Proteomes" id="UP000027195"/>
    </source>
</evidence>
<accession>A0A067MQR3</accession>
<dbReference type="Proteomes" id="UP000027195">
    <property type="component" value="Unassembled WGS sequence"/>
</dbReference>
<dbReference type="InParanoid" id="A0A067MQR3"/>
<protein>
    <submittedName>
        <fullName evidence="1">Uncharacterized protein</fullName>
    </submittedName>
</protein>
<reference evidence="2" key="1">
    <citation type="journal article" date="2014" name="Proc. Natl. Acad. Sci. U.S.A.">
        <title>Extensive sampling of basidiomycete genomes demonstrates inadequacy of the white-rot/brown-rot paradigm for wood decay fungi.</title>
        <authorList>
            <person name="Riley R."/>
            <person name="Salamov A.A."/>
            <person name="Brown D.W."/>
            <person name="Nagy L.G."/>
            <person name="Floudas D."/>
            <person name="Held B.W."/>
            <person name="Levasseur A."/>
            <person name="Lombard V."/>
            <person name="Morin E."/>
            <person name="Otillar R."/>
            <person name="Lindquist E.A."/>
            <person name="Sun H."/>
            <person name="LaButti K.M."/>
            <person name="Schmutz J."/>
            <person name="Jabbour D."/>
            <person name="Luo H."/>
            <person name="Baker S.E."/>
            <person name="Pisabarro A.G."/>
            <person name="Walton J.D."/>
            <person name="Blanchette R.A."/>
            <person name="Henrissat B."/>
            <person name="Martin F."/>
            <person name="Cullen D."/>
            <person name="Hibbett D.S."/>
            <person name="Grigoriev I.V."/>
        </authorList>
    </citation>
    <scope>NUCLEOTIDE SEQUENCE [LARGE SCALE GENOMIC DNA]</scope>
    <source>
        <strain evidence="2">FD-172 SS1</strain>
    </source>
</reference>
<gene>
    <name evidence="1" type="ORF">BOTBODRAFT_354738</name>
</gene>
<name>A0A067MQR3_BOTB1</name>
<proteinExistence type="predicted"/>
<evidence type="ECO:0000313" key="1">
    <source>
        <dbReference type="EMBL" id="KDQ13916.1"/>
    </source>
</evidence>
<dbReference type="AlphaFoldDB" id="A0A067MQR3"/>